<reference evidence="2 3" key="1">
    <citation type="journal article" date="2019" name="Int. J. Syst. Evol. Microbiol.">
        <title>The Global Catalogue of Microorganisms (GCM) 10K type strain sequencing project: providing services to taxonomists for standard genome sequencing and annotation.</title>
        <authorList>
            <consortium name="The Broad Institute Genomics Platform"/>
            <consortium name="The Broad Institute Genome Sequencing Center for Infectious Disease"/>
            <person name="Wu L."/>
            <person name="Ma J."/>
        </authorList>
    </citation>
    <scope>NUCLEOTIDE SEQUENCE [LARGE SCALE GENOMIC DNA]</scope>
    <source>
        <strain evidence="2 3">JCM 13002</strain>
    </source>
</reference>
<keyword evidence="3" id="KW-1185">Reference proteome</keyword>
<dbReference type="InterPro" id="IPR036388">
    <property type="entry name" value="WH-like_DNA-bd_sf"/>
</dbReference>
<sequence length="235" mass="26483">MVAATLLTVQPLGRAHMQRLRCKEMVAIARLPDMTEHQPAVQSAVQPAVRSLDARSLRGLAHPLRMRLLAALRQGGPATATKLAARLGESSASVSYHLRQLGAHGFIAEEPDRGTARERWWRAEHRGHRFDRLEDFLENPDPEVRGAMDVFLKEVAAVHARELDEWLAGTGDWPEEWRRSWDMSDFTLRLTPELARELAVRAHELVQGFRERAAADEEGALPVRVHLHAFPLPKS</sequence>
<gene>
    <name evidence="2" type="ORF">GCM10009663_48550</name>
</gene>
<feature type="domain" description="HTH arsR-type" evidence="1">
    <location>
        <begin position="55"/>
        <end position="138"/>
    </location>
</feature>
<dbReference type="Proteomes" id="UP001499987">
    <property type="component" value="Unassembled WGS sequence"/>
</dbReference>
<dbReference type="InterPro" id="IPR001845">
    <property type="entry name" value="HTH_ArsR_DNA-bd_dom"/>
</dbReference>
<dbReference type="InterPro" id="IPR036390">
    <property type="entry name" value="WH_DNA-bd_sf"/>
</dbReference>
<dbReference type="EMBL" id="BAAALD010000051">
    <property type="protein sequence ID" value="GAA1100141.1"/>
    <property type="molecule type" value="Genomic_DNA"/>
</dbReference>
<proteinExistence type="predicted"/>
<dbReference type="SMART" id="SM00418">
    <property type="entry name" value="HTH_ARSR"/>
    <property type="match status" value="1"/>
</dbReference>
<dbReference type="CDD" id="cd00090">
    <property type="entry name" value="HTH_ARSR"/>
    <property type="match status" value="1"/>
</dbReference>
<accession>A0ABN1TS62</accession>
<dbReference type="SUPFAM" id="SSF46785">
    <property type="entry name" value="Winged helix' DNA-binding domain"/>
    <property type="match status" value="1"/>
</dbReference>
<evidence type="ECO:0000313" key="3">
    <source>
        <dbReference type="Proteomes" id="UP001499987"/>
    </source>
</evidence>
<protein>
    <submittedName>
        <fullName evidence="2">Helix-turn-helix domain-containing protein</fullName>
    </submittedName>
</protein>
<dbReference type="InterPro" id="IPR011991">
    <property type="entry name" value="ArsR-like_HTH"/>
</dbReference>
<dbReference type="Gene3D" id="1.10.10.10">
    <property type="entry name" value="Winged helix-like DNA-binding domain superfamily/Winged helix DNA-binding domain"/>
    <property type="match status" value="1"/>
</dbReference>
<dbReference type="Pfam" id="PF12840">
    <property type="entry name" value="HTH_20"/>
    <property type="match status" value="1"/>
</dbReference>
<evidence type="ECO:0000259" key="1">
    <source>
        <dbReference type="SMART" id="SM00418"/>
    </source>
</evidence>
<organism evidence="2 3">
    <name type="scientific">Kitasatospora arboriphila</name>
    <dbReference type="NCBI Taxonomy" id="258052"/>
    <lineage>
        <taxon>Bacteria</taxon>
        <taxon>Bacillati</taxon>
        <taxon>Actinomycetota</taxon>
        <taxon>Actinomycetes</taxon>
        <taxon>Kitasatosporales</taxon>
        <taxon>Streptomycetaceae</taxon>
        <taxon>Kitasatospora</taxon>
    </lineage>
</organism>
<evidence type="ECO:0000313" key="2">
    <source>
        <dbReference type="EMBL" id="GAA1100141.1"/>
    </source>
</evidence>
<comment type="caution">
    <text evidence="2">The sequence shown here is derived from an EMBL/GenBank/DDBJ whole genome shotgun (WGS) entry which is preliminary data.</text>
</comment>
<name>A0ABN1TS62_9ACTN</name>